<sequence>MGVGIVPAPLFTKKERYMKVTVIMEKASDGYYSCFVEEDLPGFGLAGYGDTAEDAKADMLKAYEDIKEMKVAEGTDVPELEFTYKYDLQSFFNYFSFLNVTKVAEAAGINPSLMRQYTSGVTAAGQKQYDKIRMAVERIGKELSSATF</sequence>
<proteinExistence type="predicted"/>
<dbReference type="EMBL" id="NFJX01000017">
    <property type="protein sequence ID" value="OUP16085.1"/>
    <property type="molecule type" value="Genomic_DNA"/>
</dbReference>
<gene>
    <name evidence="1" type="ORF">B5F32_16370</name>
</gene>
<dbReference type="SUPFAM" id="SSF143100">
    <property type="entry name" value="TTHA1013/TTHA0281-like"/>
    <property type="match status" value="1"/>
</dbReference>
<dbReference type="AlphaFoldDB" id="A0A1Y4I729"/>
<reference evidence="2" key="1">
    <citation type="submission" date="2017-04" db="EMBL/GenBank/DDBJ databases">
        <title>Function of individual gut microbiota members based on whole genome sequencing of pure cultures obtained from chicken caecum.</title>
        <authorList>
            <person name="Medvecky M."/>
            <person name="Cejkova D."/>
            <person name="Polansky O."/>
            <person name="Karasova D."/>
            <person name="Kubasova T."/>
            <person name="Cizek A."/>
            <person name="Rychlik I."/>
        </authorList>
    </citation>
    <scope>NUCLEOTIDE SEQUENCE [LARGE SCALE GENOMIC DNA]</scope>
    <source>
        <strain evidence="2">An199</strain>
    </source>
</reference>
<protein>
    <submittedName>
        <fullName evidence="1">Pilus assembly protein HicB</fullName>
    </submittedName>
</protein>
<evidence type="ECO:0000313" key="1">
    <source>
        <dbReference type="EMBL" id="OUP16085.1"/>
    </source>
</evidence>
<evidence type="ECO:0000313" key="2">
    <source>
        <dbReference type="Proteomes" id="UP000195950"/>
    </source>
</evidence>
<comment type="caution">
    <text evidence="1">The sequence shown here is derived from an EMBL/GenBank/DDBJ whole genome shotgun (WGS) entry which is preliminary data.</text>
</comment>
<accession>A0A1Y4I729</accession>
<dbReference type="Proteomes" id="UP000195950">
    <property type="component" value="Unassembled WGS sequence"/>
</dbReference>
<dbReference type="InterPro" id="IPR035069">
    <property type="entry name" value="TTHA1013/TTHA0281-like"/>
</dbReference>
<organism evidence="1 2">
    <name type="scientific">Parabacteroides distasonis</name>
    <dbReference type="NCBI Taxonomy" id="823"/>
    <lineage>
        <taxon>Bacteria</taxon>
        <taxon>Pseudomonadati</taxon>
        <taxon>Bacteroidota</taxon>
        <taxon>Bacteroidia</taxon>
        <taxon>Bacteroidales</taxon>
        <taxon>Tannerellaceae</taxon>
        <taxon>Parabacteroides</taxon>
    </lineage>
</organism>
<name>A0A1Y4I729_PARDI</name>